<reference evidence="11" key="1">
    <citation type="submission" date="2018-06" db="EMBL/GenBank/DDBJ databases">
        <title>Genome assembly of Danube salmon.</title>
        <authorList>
            <person name="Macqueen D.J."/>
            <person name="Gundappa M.K."/>
        </authorList>
    </citation>
    <scope>NUCLEOTIDE SEQUENCE [LARGE SCALE GENOMIC DNA]</scope>
</reference>
<comment type="similarity">
    <text evidence="1">Belongs to the vitamin-B12 dependent methionine synthase family.</text>
</comment>
<proteinExistence type="inferred from homology"/>
<dbReference type="Gene3D" id="3.20.20.330">
    <property type="entry name" value="Homocysteine-binding-like domain"/>
    <property type="match status" value="1"/>
</dbReference>
<dbReference type="Ensembl" id="ENSHHUT00000080449.1">
    <property type="protein sequence ID" value="ENSHHUP00000077926.1"/>
    <property type="gene ID" value="ENSHHUG00000045501.1"/>
</dbReference>
<dbReference type="STRING" id="62062.ENSHHUP00000077922"/>
<evidence type="ECO:0000256" key="6">
    <source>
        <dbReference type="ARBA" id="ARBA00023285"/>
    </source>
</evidence>
<evidence type="ECO:0000256" key="2">
    <source>
        <dbReference type="ARBA" id="ARBA00022603"/>
    </source>
</evidence>
<evidence type="ECO:0000256" key="4">
    <source>
        <dbReference type="ARBA" id="ARBA00022691"/>
    </source>
</evidence>
<keyword evidence="11" id="KW-1185">Reference proteome</keyword>
<sequence length="88" mass="9957">MAPTIPDRSTTQGSGPSRPSLEAELRDLLGKRIMILDGGMGTMIQERRLEEEHFRGEEFKDHTHSLKGNNDLLSITQADVIYNIHKVR</sequence>
<name>A0A4W5QK29_9TELE</name>
<evidence type="ECO:0000256" key="7">
    <source>
        <dbReference type="ARBA" id="ARBA00034478"/>
    </source>
</evidence>
<feature type="compositionally biased region" description="Polar residues" evidence="8">
    <location>
        <begin position="7"/>
        <end position="17"/>
    </location>
</feature>
<keyword evidence="3" id="KW-0808">Transferase</keyword>
<keyword evidence="5" id="KW-0479">Metal-binding</keyword>
<dbReference type="Proteomes" id="UP000314982">
    <property type="component" value="Unassembled WGS sequence"/>
</dbReference>
<evidence type="ECO:0000256" key="1">
    <source>
        <dbReference type="ARBA" id="ARBA00010398"/>
    </source>
</evidence>
<dbReference type="InterPro" id="IPR050554">
    <property type="entry name" value="Met_Synthase/Corrinoid"/>
</dbReference>
<organism evidence="10 11">
    <name type="scientific">Hucho hucho</name>
    <name type="common">huchen</name>
    <dbReference type="NCBI Taxonomy" id="62062"/>
    <lineage>
        <taxon>Eukaryota</taxon>
        <taxon>Metazoa</taxon>
        <taxon>Chordata</taxon>
        <taxon>Craniata</taxon>
        <taxon>Vertebrata</taxon>
        <taxon>Euteleostomi</taxon>
        <taxon>Actinopterygii</taxon>
        <taxon>Neopterygii</taxon>
        <taxon>Teleostei</taxon>
        <taxon>Protacanthopterygii</taxon>
        <taxon>Salmoniformes</taxon>
        <taxon>Salmonidae</taxon>
        <taxon>Salmoninae</taxon>
        <taxon>Hucho</taxon>
    </lineage>
</organism>
<dbReference type="GO" id="GO:0046872">
    <property type="term" value="F:metal ion binding"/>
    <property type="evidence" value="ECO:0007669"/>
    <property type="project" value="UniProtKB-KW"/>
</dbReference>
<dbReference type="SUPFAM" id="SSF82282">
    <property type="entry name" value="Homocysteine S-methyltransferase"/>
    <property type="match status" value="1"/>
</dbReference>
<protein>
    <recommendedName>
        <fullName evidence="9">Hcy-binding domain-containing protein</fullName>
    </recommendedName>
</protein>
<dbReference type="PANTHER" id="PTHR45833">
    <property type="entry name" value="METHIONINE SYNTHASE"/>
    <property type="match status" value="1"/>
</dbReference>
<dbReference type="AlphaFoldDB" id="A0A4W5QK29"/>
<dbReference type="InterPro" id="IPR036589">
    <property type="entry name" value="HCY_dom_sf"/>
</dbReference>
<feature type="region of interest" description="Disordered" evidence="8">
    <location>
        <begin position="1"/>
        <end position="21"/>
    </location>
</feature>
<evidence type="ECO:0000256" key="8">
    <source>
        <dbReference type="SAM" id="MobiDB-lite"/>
    </source>
</evidence>
<evidence type="ECO:0000259" key="9">
    <source>
        <dbReference type="Pfam" id="PF02574"/>
    </source>
</evidence>
<dbReference type="Pfam" id="PF02574">
    <property type="entry name" value="S-methyl_trans"/>
    <property type="match status" value="1"/>
</dbReference>
<dbReference type="PANTHER" id="PTHR45833:SF1">
    <property type="entry name" value="METHIONINE SYNTHASE"/>
    <property type="match status" value="1"/>
</dbReference>
<keyword evidence="4" id="KW-0949">S-adenosyl-L-methionine</keyword>
<keyword evidence="2" id="KW-0489">Methyltransferase</keyword>
<evidence type="ECO:0000256" key="3">
    <source>
        <dbReference type="ARBA" id="ARBA00022679"/>
    </source>
</evidence>
<dbReference type="InterPro" id="IPR003726">
    <property type="entry name" value="HCY_dom"/>
</dbReference>
<dbReference type="Ensembl" id="ENSHHUT00000080446.1">
    <property type="protein sequence ID" value="ENSHHUP00000077922.1"/>
    <property type="gene ID" value="ENSHHUG00000045501.1"/>
</dbReference>
<evidence type="ECO:0000313" key="11">
    <source>
        <dbReference type="Proteomes" id="UP000314982"/>
    </source>
</evidence>
<reference evidence="10" key="2">
    <citation type="submission" date="2025-05" db="UniProtKB">
        <authorList>
            <consortium name="Ensembl"/>
        </authorList>
    </citation>
    <scope>IDENTIFICATION</scope>
</reference>
<evidence type="ECO:0000256" key="5">
    <source>
        <dbReference type="ARBA" id="ARBA00022723"/>
    </source>
</evidence>
<dbReference type="GO" id="GO:0050667">
    <property type="term" value="P:homocysteine metabolic process"/>
    <property type="evidence" value="ECO:0007669"/>
    <property type="project" value="TreeGrafter"/>
</dbReference>
<accession>A0A4W5QK29</accession>
<feature type="domain" description="Hcy-binding" evidence="9">
    <location>
        <begin position="34"/>
        <end position="86"/>
    </location>
</feature>
<dbReference type="GO" id="GO:0046653">
    <property type="term" value="P:tetrahydrofolate metabolic process"/>
    <property type="evidence" value="ECO:0007669"/>
    <property type="project" value="TreeGrafter"/>
</dbReference>
<keyword evidence="6" id="KW-0170">Cobalt</keyword>
<dbReference type="GO" id="GO:0008705">
    <property type="term" value="F:methionine synthase activity"/>
    <property type="evidence" value="ECO:0007669"/>
    <property type="project" value="TreeGrafter"/>
</dbReference>
<dbReference type="GO" id="GO:0032259">
    <property type="term" value="P:methylation"/>
    <property type="evidence" value="ECO:0007669"/>
    <property type="project" value="UniProtKB-KW"/>
</dbReference>
<dbReference type="GO" id="GO:0005829">
    <property type="term" value="C:cytosol"/>
    <property type="evidence" value="ECO:0007669"/>
    <property type="project" value="TreeGrafter"/>
</dbReference>
<evidence type="ECO:0000313" key="10">
    <source>
        <dbReference type="Ensembl" id="ENSHHUP00000077926.1"/>
    </source>
</evidence>
<comment type="pathway">
    <text evidence="7">Amino-acid biosynthesis; L-methionine biosynthesis via de novo pathway.</text>
</comment>